<dbReference type="HAMAP" id="MF_02126">
    <property type="entry name" value="RF_methyltr_PrmC"/>
    <property type="match status" value="1"/>
</dbReference>
<organism evidence="7 8">
    <name type="scientific">Candidatus Alistipes avicola</name>
    <dbReference type="NCBI Taxonomy" id="2838432"/>
    <lineage>
        <taxon>Bacteria</taxon>
        <taxon>Pseudomonadati</taxon>
        <taxon>Bacteroidota</taxon>
        <taxon>Bacteroidia</taxon>
        <taxon>Bacteroidales</taxon>
        <taxon>Rikenellaceae</taxon>
        <taxon>Alistipes</taxon>
    </lineage>
</organism>
<keyword evidence="1 4" id="KW-0489">Methyltransferase</keyword>
<accession>A0A9D2RJF3</accession>
<comment type="catalytic activity">
    <reaction evidence="4">
        <text>L-glutaminyl-[peptide chain release factor] + S-adenosyl-L-methionine = N(5)-methyl-L-glutaminyl-[peptide chain release factor] + S-adenosyl-L-homocysteine + H(+)</text>
        <dbReference type="Rhea" id="RHEA:42896"/>
        <dbReference type="Rhea" id="RHEA-COMP:10271"/>
        <dbReference type="Rhea" id="RHEA-COMP:10272"/>
        <dbReference type="ChEBI" id="CHEBI:15378"/>
        <dbReference type="ChEBI" id="CHEBI:30011"/>
        <dbReference type="ChEBI" id="CHEBI:57856"/>
        <dbReference type="ChEBI" id="CHEBI:59789"/>
        <dbReference type="ChEBI" id="CHEBI:61891"/>
        <dbReference type="EC" id="2.1.1.297"/>
    </reaction>
</comment>
<comment type="function">
    <text evidence="4">Methylates the class 1 translation termination release factors RF1/PrfA and RF2/PrfB on the glutamine residue of the universally conserved GGQ motif.</text>
</comment>
<dbReference type="InterPro" id="IPR029063">
    <property type="entry name" value="SAM-dependent_MTases_sf"/>
</dbReference>
<proteinExistence type="inferred from homology"/>
<evidence type="ECO:0000256" key="3">
    <source>
        <dbReference type="ARBA" id="ARBA00022691"/>
    </source>
</evidence>
<dbReference type="EMBL" id="DWYR01000021">
    <property type="protein sequence ID" value="HJA99303.1"/>
    <property type="molecule type" value="Genomic_DNA"/>
</dbReference>
<dbReference type="CDD" id="cd02440">
    <property type="entry name" value="AdoMet_MTases"/>
    <property type="match status" value="1"/>
</dbReference>
<comment type="caution">
    <text evidence="7">The sequence shown here is derived from an EMBL/GenBank/DDBJ whole genome shotgun (WGS) entry which is preliminary data.</text>
</comment>
<feature type="domain" description="Methyltransferase" evidence="5">
    <location>
        <begin position="113"/>
        <end position="252"/>
    </location>
</feature>
<dbReference type="InterPro" id="IPR004556">
    <property type="entry name" value="HemK-like"/>
</dbReference>
<sequence length="283" mass="31957">MPTRREVIKRITSRLTPLYGEREAQQIARIVICELGGLSFTDLTLSPDESLEIDTLESAIEELASGRPVQYVLGHTEFCGLDFRVREGVLIPRPETEELVQWIVCGNHLPDPSILDVGTGSGAIAITLAHLLPVARVTAVDLSPQALTIARENAQRLQTKVSFEEADALGELFPGERGRFDLIISNPPYIPERERTLMRPNVTEHEPSLALFVPDNDPLLFYRSIARNARRLLRPEGSLYFEIHEDFAEEISRMLVEEGFPTTEVRKDINDKNRMTCSRLNRK</sequence>
<dbReference type="InterPro" id="IPR050320">
    <property type="entry name" value="N5-glutamine_MTase"/>
</dbReference>
<dbReference type="InterPro" id="IPR019874">
    <property type="entry name" value="RF_methyltr_PrmC"/>
</dbReference>
<dbReference type="NCBIfam" id="TIGR03534">
    <property type="entry name" value="RF_mod_PrmC"/>
    <property type="match status" value="1"/>
</dbReference>
<evidence type="ECO:0000256" key="4">
    <source>
        <dbReference type="HAMAP-Rule" id="MF_02126"/>
    </source>
</evidence>
<dbReference type="Gene3D" id="1.10.8.10">
    <property type="entry name" value="DNA helicase RuvA subunit, C-terminal domain"/>
    <property type="match status" value="1"/>
</dbReference>
<name>A0A9D2RJF3_9BACT</name>
<dbReference type="InterPro" id="IPR002052">
    <property type="entry name" value="DNA_methylase_N6_adenine_CS"/>
</dbReference>
<reference evidence="7" key="1">
    <citation type="journal article" date="2021" name="PeerJ">
        <title>Extensive microbial diversity within the chicken gut microbiome revealed by metagenomics and culture.</title>
        <authorList>
            <person name="Gilroy R."/>
            <person name="Ravi A."/>
            <person name="Getino M."/>
            <person name="Pursley I."/>
            <person name="Horton D.L."/>
            <person name="Alikhan N.F."/>
            <person name="Baker D."/>
            <person name="Gharbi K."/>
            <person name="Hall N."/>
            <person name="Watson M."/>
            <person name="Adriaenssens E.M."/>
            <person name="Foster-Nyarko E."/>
            <person name="Jarju S."/>
            <person name="Secka A."/>
            <person name="Antonio M."/>
            <person name="Oren A."/>
            <person name="Chaudhuri R.R."/>
            <person name="La Ragione R."/>
            <person name="Hildebrand F."/>
            <person name="Pallen M.J."/>
        </authorList>
    </citation>
    <scope>NUCLEOTIDE SEQUENCE</scope>
    <source>
        <strain evidence="7">CHK169-11906</strain>
    </source>
</reference>
<dbReference type="Gene3D" id="3.40.50.150">
    <property type="entry name" value="Vaccinia Virus protein VP39"/>
    <property type="match status" value="1"/>
</dbReference>
<keyword evidence="2 4" id="KW-0808">Transferase</keyword>
<evidence type="ECO:0000313" key="7">
    <source>
        <dbReference type="EMBL" id="HJA99303.1"/>
    </source>
</evidence>
<dbReference type="SUPFAM" id="SSF53335">
    <property type="entry name" value="S-adenosyl-L-methionine-dependent methyltransferases"/>
    <property type="match status" value="1"/>
</dbReference>
<dbReference type="GO" id="GO:0032259">
    <property type="term" value="P:methylation"/>
    <property type="evidence" value="ECO:0007669"/>
    <property type="project" value="UniProtKB-KW"/>
</dbReference>
<evidence type="ECO:0000256" key="2">
    <source>
        <dbReference type="ARBA" id="ARBA00022679"/>
    </source>
</evidence>
<feature type="binding site" evidence="4">
    <location>
        <begin position="186"/>
        <end position="189"/>
    </location>
    <ligand>
        <name>substrate</name>
    </ligand>
</feature>
<dbReference type="Proteomes" id="UP000824259">
    <property type="component" value="Unassembled WGS sequence"/>
</dbReference>
<feature type="binding site" evidence="4">
    <location>
        <begin position="118"/>
        <end position="122"/>
    </location>
    <ligand>
        <name>S-adenosyl-L-methionine</name>
        <dbReference type="ChEBI" id="CHEBI:59789"/>
    </ligand>
</feature>
<feature type="binding site" evidence="4">
    <location>
        <position position="186"/>
    </location>
    <ligand>
        <name>S-adenosyl-L-methionine</name>
        <dbReference type="ChEBI" id="CHEBI:59789"/>
    </ligand>
</feature>
<dbReference type="GO" id="GO:0003676">
    <property type="term" value="F:nucleic acid binding"/>
    <property type="evidence" value="ECO:0007669"/>
    <property type="project" value="InterPro"/>
</dbReference>
<keyword evidence="3 4" id="KW-0949">S-adenosyl-L-methionine</keyword>
<dbReference type="PROSITE" id="PS00092">
    <property type="entry name" value="N6_MTASE"/>
    <property type="match status" value="1"/>
</dbReference>
<dbReference type="GO" id="GO:0102559">
    <property type="term" value="F:peptide chain release factor N(5)-glutamine methyltransferase activity"/>
    <property type="evidence" value="ECO:0007669"/>
    <property type="project" value="UniProtKB-EC"/>
</dbReference>
<feature type="domain" description="Release factor glutamine methyltransferase N-terminal" evidence="6">
    <location>
        <begin position="6"/>
        <end position="74"/>
    </location>
</feature>
<dbReference type="EC" id="2.1.1.297" evidence="4"/>
<dbReference type="PANTHER" id="PTHR18895:SF74">
    <property type="entry name" value="MTRF1L RELEASE FACTOR GLUTAMINE METHYLTRANSFERASE"/>
    <property type="match status" value="1"/>
</dbReference>
<reference evidence="7" key="2">
    <citation type="submission" date="2021-04" db="EMBL/GenBank/DDBJ databases">
        <authorList>
            <person name="Gilroy R."/>
        </authorList>
    </citation>
    <scope>NUCLEOTIDE SEQUENCE</scope>
    <source>
        <strain evidence="7">CHK169-11906</strain>
    </source>
</reference>
<evidence type="ECO:0000259" key="5">
    <source>
        <dbReference type="Pfam" id="PF13847"/>
    </source>
</evidence>
<dbReference type="InterPro" id="IPR025714">
    <property type="entry name" value="Methyltranfer_dom"/>
</dbReference>
<protein>
    <recommendedName>
        <fullName evidence="4">Release factor glutamine methyltransferase</fullName>
        <shortName evidence="4">RF MTase</shortName>
        <ecNumber evidence="4">2.1.1.297</ecNumber>
    </recommendedName>
    <alternativeName>
        <fullName evidence="4">N5-glutamine methyltransferase PrmC</fullName>
    </alternativeName>
    <alternativeName>
        <fullName evidence="4">Protein-(glutamine-N5) MTase PrmC</fullName>
    </alternativeName>
    <alternativeName>
        <fullName evidence="4">Protein-glutamine N-methyltransferase PrmC</fullName>
    </alternativeName>
</protein>
<dbReference type="PANTHER" id="PTHR18895">
    <property type="entry name" value="HEMK METHYLTRANSFERASE"/>
    <property type="match status" value="1"/>
</dbReference>
<dbReference type="NCBIfam" id="TIGR00536">
    <property type="entry name" value="hemK_fam"/>
    <property type="match status" value="1"/>
</dbReference>
<comment type="caution">
    <text evidence="4">Lacks conserved residue(s) required for the propagation of feature annotation.</text>
</comment>
<evidence type="ECO:0000259" key="6">
    <source>
        <dbReference type="Pfam" id="PF17827"/>
    </source>
</evidence>
<dbReference type="Pfam" id="PF17827">
    <property type="entry name" value="PrmC_N"/>
    <property type="match status" value="1"/>
</dbReference>
<feature type="binding site" evidence="4">
    <location>
        <position position="141"/>
    </location>
    <ligand>
        <name>S-adenosyl-L-methionine</name>
        <dbReference type="ChEBI" id="CHEBI:59789"/>
    </ligand>
</feature>
<evidence type="ECO:0000256" key="1">
    <source>
        <dbReference type="ARBA" id="ARBA00022603"/>
    </source>
</evidence>
<dbReference type="InterPro" id="IPR040758">
    <property type="entry name" value="PrmC_N"/>
</dbReference>
<gene>
    <name evidence="4 7" type="primary">prmC</name>
    <name evidence="7" type="ORF">H9779_06895</name>
</gene>
<dbReference type="Pfam" id="PF13847">
    <property type="entry name" value="Methyltransf_31"/>
    <property type="match status" value="1"/>
</dbReference>
<dbReference type="AlphaFoldDB" id="A0A9D2RJF3"/>
<comment type="similarity">
    <text evidence="4">Belongs to the protein N5-glutamine methyltransferase family. PrmC subfamily.</text>
</comment>
<evidence type="ECO:0000313" key="8">
    <source>
        <dbReference type="Proteomes" id="UP000824259"/>
    </source>
</evidence>